<organism evidence="14 15">
    <name type="scientific">Legionella wadsworthii</name>
    <dbReference type="NCBI Taxonomy" id="28088"/>
    <lineage>
        <taxon>Bacteria</taxon>
        <taxon>Pseudomonadati</taxon>
        <taxon>Pseudomonadota</taxon>
        <taxon>Gammaproteobacteria</taxon>
        <taxon>Legionellales</taxon>
        <taxon>Legionellaceae</taxon>
        <taxon>Legionella</taxon>
    </lineage>
</organism>
<evidence type="ECO:0000256" key="9">
    <source>
        <dbReference type="ARBA" id="ARBA00022840"/>
    </source>
</evidence>
<feature type="binding site" evidence="12">
    <location>
        <position position="137"/>
    </location>
    <ligand>
        <name>ATP</name>
        <dbReference type="ChEBI" id="CHEBI:30616"/>
    </ligand>
</feature>
<evidence type="ECO:0000256" key="3">
    <source>
        <dbReference type="ARBA" id="ARBA00022694"/>
    </source>
</evidence>
<reference evidence="14 15" key="1">
    <citation type="submission" date="2018-06" db="EMBL/GenBank/DDBJ databases">
        <authorList>
            <consortium name="Pathogen Informatics"/>
            <person name="Doyle S."/>
        </authorList>
    </citation>
    <scope>NUCLEOTIDE SEQUENCE [LARGE SCALE GENOMIC DNA]</scope>
    <source>
        <strain evidence="14 15">NCTC11532</strain>
    </source>
</reference>
<dbReference type="Gene3D" id="3.30.460.10">
    <property type="entry name" value="Beta Polymerase, domain 2"/>
    <property type="match status" value="1"/>
</dbReference>
<evidence type="ECO:0000313" key="14">
    <source>
        <dbReference type="EMBL" id="STY28081.1"/>
    </source>
</evidence>
<dbReference type="InterPro" id="IPR050124">
    <property type="entry name" value="tRNA_CCA-adding_enzyme"/>
</dbReference>
<dbReference type="GO" id="GO:0005524">
    <property type="term" value="F:ATP binding"/>
    <property type="evidence" value="ECO:0007669"/>
    <property type="project" value="UniProtKB-UniRule"/>
</dbReference>
<comment type="miscellaneous">
    <text evidence="12">A single active site specifically recognizes both ATP and CTP and is responsible for their addition.</text>
</comment>
<dbReference type="GO" id="GO:0000287">
    <property type="term" value="F:magnesium ion binding"/>
    <property type="evidence" value="ECO:0007669"/>
    <property type="project" value="UniProtKB-UniRule"/>
</dbReference>
<keyword evidence="8 12" id="KW-0378">Hydrolase</keyword>
<comment type="catalytic activity">
    <reaction evidence="12">
        <text>a tRNA precursor + 2 CTP + ATP = a tRNA with a 3' CCA end + 3 diphosphate</text>
        <dbReference type="Rhea" id="RHEA:14433"/>
        <dbReference type="Rhea" id="RHEA-COMP:10465"/>
        <dbReference type="Rhea" id="RHEA-COMP:10468"/>
        <dbReference type="ChEBI" id="CHEBI:30616"/>
        <dbReference type="ChEBI" id="CHEBI:33019"/>
        <dbReference type="ChEBI" id="CHEBI:37563"/>
        <dbReference type="ChEBI" id="CHEBI:74896"/>
        <dbReference type="ChEBI" id="CHEBI:83071"/>
        <dbReference type="EC" id="2.7.7.72"/>
    </reaction>
</comment>
<dbReference type="InterPro" id="IPR003607">
    <property type="entry name" value="HD/PDEase_dom"/>
</dbReference>
<dbReference type="InterPro" id="IPR002646">
    <property type="entry name" value="PolA_pol_head_dom"/>
</dbReference>
<evidence type="ECO:0000259" key="13">
    <source>
        <dbReference type="PROSITE" id="PS51831"/>
    </source>
</evidence>
<feature type="binding site" evidence="12">
    <location>
        <position position="8"/>
    </location>
    <ligand>
        <name>ATP</name>
        <dbReference type="ChEBI" id="CHEBI:30616"/>
    </ligand>
</feature>
<sequence>MKVYLVGGAVRDQLLNLPVKERDWVVVGSNPDELIKKGFRQVGRDFPVFLHPETNQEYALARTERKSAPGYYGFACNFSEEVTLEEDLARRDLTINAMAQDEQGQIIDPYRGQQDIKDKLLRHVSPAFIEDPVRVLRIARFAARFHHLGFKLADDTRSLMYTMVQRGELAHLVAERVWQEWQKSLEENNPEQFILTLRSCDALRIILPEIEALFGIPNPYRYHHEIDSGVHTLFVLQAAVALTADPVIRFAALVHDLGKALSPMSHWPSHHGHEERGVSIIDSLCSRLKIPNDYRKLATMVSRFHLNIHRLFELKASTIVKILERSDAFRRPHLFYNMLIACESDARGCGRELDYPQRKLWSYLLSECAKVNSQEIIAEGYTGDAIKEALHQRRVACVELILNSWKTNEE</sequence>
<dbReference type="InterPro" id="IPR043519">
    <property type="entry name" value="NT_sf"/>
</dbReference>
<keyword evidence="7 12" id="KW-0692">RNA repair</keyword>
<dbReference type="EC" id="3.1.4.-" evidence="12"/>
<dbReference type="InterPro" id="IPR006674">
    <property type="entry name" value="HD_domain"/>
</dbReference>
<dbReference type="GO" id="GO:0000049">
    <property type="term" value="F:tRNA binding"/>
    <property type="evidence" value="ECO:0007669"/>
    <property type="project" value="UniProtKB-UniRule"/>
</dbReference>
<comment type="subunit">
    <text evidence="12">Monomer. Can also form homodimers and oligomers.</text>
</comment>
<comment type="cofactor">
    <cofactor evidence="12">
        <name>Ni(2+)</name>
        <dbReference type="ChEBI" id="CHEBI:49786"/>
    </cofactor>
    <text evidence="12">Nickel for phosphatase activity.</text>
</comment>
<evidence type="ECO:0000256" key="1">
    <source>
        <dbReference type="ARBA" id="ARBA00022596"/>
    </source>
</evidence>
<dbReference type="PIRSF" id="PIRSF000813">
    <property type="entry name" value="CCA_bact"/>
    <property type="match status" value="1"/>
</dbReference>
<dbReference type="AlphaFoldDB" id="A0A378LVG6"/>
<keyword evidence="4 12" id="KW-0548">Nucleotidyltransferase</keyword>
<dbReference type="Proteomes" id="UP000255297">
    <property type="component" value="Unassembled WGS sequence"/>
</dbReference>
<keyword evidence="15" id="KW-1185">Reference proteome</keyword>
<dbReference type="PROSITE" id="PS51831">
    <property type="entry name" value="HD"/>
    <property type="match status" value="1"/>
</dbReference>
<dbReference type="GO" id="GO:0042245">
    <property type="term" value="P:RNA repair"/>
    <property type="evidence" value="ECO:0007669"/>
    <property type="project" value="UniProtKB-KW"/>
</dbReference>
<keyword evidence="11 12" id="KW-0694">RNA-binding</keyword>
<dbReference type="SMART" id="SM00471">
    <property type="entry name" value="HDc"/>
    <property type="match status" value="1"/>
</dbReference>
<evidence type="ECO:0000256" key="10">
    <source>
        <dbReference type="ARBA" id="ARBA00022842"/>
    </source>
</evidence>
<keyword evidence="12" id="KW-0511">Multifunctional enzyme</keyword>
<dbReference type="GO" id="GO:0016791">
    <property type="term" value="F:phosphatase activity"/>
    <property type="evidence" value="ECO:0007669"/>
    <property type="project" value="UniProtKB-UniRule"/>
</dbReference>
<comment type="domain">
    <text evidence="12">Comprises two domains: an N-terminal domain containing the nucleotidyltransferase activity and a C-terminal HD domain associated with both phosphodiesterase and phosphatase activities.</text>
</comment>
<dbReference type="Pfam" id="PF01966">
    <property type="entry name" value="HD"/>
    <property type="match status" value="1"/>
</dbReference>
<comment type="function">
    <text evidence="12">Catalyzes the addition and repair of the essential 3'-terminal CCA sequence in tRNAs without using a nucleic acid template. Adds these three nucleotides in the order of C, C, and A to the tRNA nucleotide-73, using CTP and ATP as substrates and producing inorganic pyrophosphate. tRNA 3'-terminal CCA addition is required both for tRNA processing and repair. Also involved in tRNA surveillance by mediating tandem CCA addition to generate a CCACCA at the 3' terminus of unstable tRNAs. While stable tRNAs receive only 3'-terminal CCA, unstable tRNAs are marked with CCACCA and rapidly degraded.</text>
</comment>
<protein>
    <recommendedName>
        <fullName evidence="12">Multifunctional CCA protein</fullName>
    </recommendedName>
    <domain>
        <recommendedName>
            <fullName evidence="12">CCA-adding enzyme</fullName>
            <ecNumber evidence="12">2.7.7.72</ecNumber>
        </recommendedName>
        <alternativeName>
            <fullName evidence="12">CCA tRNA nucleotidyltransferase</fullName>
        </alternativeName>
        <alternativeName>
            <fullName evidence="12">tRNA CCA-pyrophosphorylase</fullName>
        </alternativeName>
        <alternativeName>
            <fullName evidence="12">tRNA adenylyl-/cytidylyl-transferase</fullName>
        </alternativeName>
        <alternativeName>
            <fullName evidence="12">tRNA nucleotidyltransferase</fullName>
        </alternativeName>
        <alternativeName>
            <fullName evidence="12">tRNA-NT</fullName>
        </alternativeName>
    </domain>
    <domain>
        <recommendedName>
            <fullName evidence="12">2'-nucleotidase</fullName>
            <ecNumber evidence="12">3.1.3.-</ecNumber>
        </recommendedName>
    </domain>
    <domain>
        <recommendedName>
            <fullName evidence="12">2',3'-cyclic phosphodiesterase</fullName>
            <ecNumber evidence="12">3.1.4.-</ecNumber>
        </recommendedName>
    </domain>
    <domain>
        <recommendedName>
            <fullName evidence="12">Phosphatase</fullName>
        </recommendedName>
    </domain>
</protein>
<feature type="binding site" evidence="12">
    <location>
        <position position="11"/>
    </location>
    <ligand>
        <name>CTP</name>
        <dbReference type="ChEBI" id="CHEBI:37563"/>
    </ligand>
</feature>
<dbReference type="InterPro" id="IPR012006">
    <property type="entry name" value="CCA_bact"/>
</dbReference>
<comment type="cofactor">
    <cofactor evidence="12">
        <name>Mg(2+)</name>
        <dbReference type="ChEBI" id="CHEBI:18420"/>
    </cofactor>
    <text evidence="12">Magnesium is required for nucleotidyltransferase activity.</text>
</comment>
<evidence type="ECO:0000256" key="8">
    <source>
        <dbReference type="ARBA" id="ARBA00022801"/>
    </source>
</evidence>
<dbReference type="EC" id="3.1.3.-" evidence="12"/>
<dbReference type="CDD" id="cd00077">
    <property type="entry name" value="HDc"/>
    <property type="match status" value="1"/>
</dbReference>
<dbReference type="NCBIfam" id="NF008137">
    <property type="entry name" value="PRK10885.1"/>
    <property type="match status" value="1"/>
</dbReference>
<evidence type="ECO:0000256" key="11">
    <source>
        <dbReference type="ARBA" id="ARBA00022884"/>
    </source>
</evidence>
<feature type="binding site" evidence="12">
    <location>
        <position position="91"/>
    </location>
    <ligand>
        <name>ATP</name>
        <dbReference type="ChEBI" id="CHEBI:30616"/>
    </ligand>
</feature>
<dbReference type="PANTHER" id="PTHR47545:SF1">
    <property type="entry name" value="MULTIFUNCTIONAL CCA PROTEIN"/>
    <property type="match status" value="1"/>
</dbReference>
<gene>
    <name evidence="14" type="primary">cca_1</name>
    <name evidence="12" type="synonym">cca</name>
    <name evidence="14" type="ORF">NCTC11532_00249</name>
</gene>
<comment type="catalytic activity">
    <reaction evidence="12">
        <text>a tRNA with a 3' CCA end + 2 CTP + ATP = a tRNA with a 3' CCACCA end + 3 diphosphate</text>
        <dbReference type="Rhea" id="RHEA:76235"/>
        <dbReference type="Rhea" id="RHEA-COMP:10468"/>
        <dbReference type="Rhea" id="RHEA-COMP:18655"/>
        <dbReference type="ChEBI" id="CHEBI:30616"/>
        <dbReference type="ChEBI" id="CHEBI:33019"/>
        <dbReference type="ChEBI" id="CHEBI:37563"/>
        <dbReference type="ChEBI" id="CHEBI:83071"/>
        <dbReference type="ChEBI" id="CHEBI:195187"/>
    </reaction>
</comment>
<keyword evidence="6 12" id="KW-0547">Nucleotide-binding</keyword>
<dbReference type="PANTHER" id="PTHR47545">
    <property type="entry name" value="MULTIFUNCTIONAL CCA PROTEIN"/>
    <property type="match status" value="1"/>
</dbReference>
<evidence type="ECO:0000256" key="5">
    <source>
        <dbReference type="ARBA" id="ARBA00022723"/>
    </source>
</evidence>
<name>A0A378LVG6_9GAMM</name>
<dbReference type="InterPro" id="IPR032828">
    <property type="entry name" value="PolyA_RNA-bd"/>
</dbReference>
<keyword evidence="3 12" id="KW-0819">tRNA processing</keyword>
<keyword evidence="2 12" id="KW-0808">Transferase</keyword>
<dbReference type="CDD" id="cd05398">
    <property type="entry name" value="NT_ClassII-CCAase"/>
    <property type="match status" value="1"/>
</dbReference>
<dbReference type="EC" id="2.7.7.72" evidence="12"/>
<dbReference type="OrthoDB" id="9805698at2"/>
<keyword evidence="10 12" id="KW-0460">Magnesium</keyword>
<dbReference type="GO" id="GO:0001680">
    <property type="term" value="P:tRNA 3'-terminal CCA addition"/>
    <property type="evidence" value="ECO:0007669"/>
    <property type="project" value="UniProtKB-UniRule"/>
</dbReference>
<dbReference type="GO" id="GO:0004112">
    <property type="term" value="F:cyclic-nucleotide phosphodiesterase activity"/>
    <property type="evidence" value="ECO:0007669"/>
    <property type="project" value="UniProtKB-UniRule"/>
</dbReference>
<keyword evidence="9 12" id="KW-0067">ATP-binding</keyword>
<feature type="binding site" evidence="12">
    <location>
        <position position="8"/>
    </location>
    <ligand>
        <name>CTP</name>
        <dbReference type="ChEBI" id="CHEBI:37563"/>
    </ligand>
</feature>
<feature type="binding site" evidence="12">
    <location>
        <position position="140"/>
    </location>
    <ligand>
        <name>CTP</name>
        <dbReference type="ChEBI" id="CHEBI:37563"/>
    </ligand>
</feature>
<dbReference type="Pfam" id="PF01743">
    <property type="entry name" value="PolyA_pol"/>
    <property type="match status" value="1"/>
</dbReference>
<evidence type="ECO:0000256" key="2">
    <source>
        <dbReference type="ARBA" id="ARBA00022679"/>
    </source>
</evidence>
<accession>A0A378LVG6</accession>
<dbReference type="GO" id="GO:0160016">
    <property type="term" value="F:CCACCA tRNA nucleotidyltransferase activity"/>
    <property type="evidence" value="ECO:0007669"/>
    <property type="project" value="RHEA"/>
</dbReference>
<keyword evidence="5 12" id="KW-0479">Metal-binding</keyword>
<dbReference type="HAMAP" id="MF_01261">
    <property type="entry name" value="CCA_bact_type1"/>
    <property type="match status" value="1"/>
</dbReference>
<dbReference type="STRING" id="1122170.GCA_000701265_02428"/>
<feature type="binding site" evidence="12">
    <location>
        <position position="137"/>
    </location>
    <ligand>
        <name>CTP</name>
        <dbReference type="ChEBI" id="CHEBI:37563"/>
    </ligand>
</feature>
<dbReference type="HAMAP" id="MF_01262">
    <property type="entry name" value="CCA_bact_type2"/>
    <property type="match status" value="1"/>
</dbReference>
<feature type="domain" description="HD" evidence="13">
    <location>
        <begin position="228"/>
        <end position="329"/>
    </location>
</feature>
<dbReference type="RefSeq" id="WP_031563258.1">
    <property type="nucleotide sequence ID" value="NZ_CAAAIS010000002.1"/>
</dbReference>
<dbReference type="GO" id="GO:0004810">
    <property type="term" value="F:CCA tRNA nucleotidyltransferase activity"/>
    <property type="evidence" value="ECO:0007669"/>
    <property type="project" value="UniProtKB-UniRule"/>
</dbReference>
<proteinExistence type="inferred from homology"/>
<feature type="binding site" evidence="12">
    <location>
        <position position="140"/>
    </location>
    <ligand>
        <name>ATP</name>
        <dbReference type="ChEBI" id="CHEBI:30616"/>
    </ligand>
</feature>
<dbReference type="EMBL" id="UGPB01000001">
    <property type="protein sequence ID" value="STY28081.1"/>
    <property type="molecule type" value="Genomic_DNA"/>
</dbReference>
<dbReference type="SUPFAM" id="SSF81301">
    <property type="entry name" value="Nucleotidyltransferase"/>
    <property type="match status" value="1"/>
</dbReference>
<feature type="binding site" evidence="12">
    <location>
        <position position="23"/>
    </location>
    <ligand>
        <name>Mg(2+)</name>
        <dbReference type="ChEBI" id="CHEBI:18420"/>
    </ligand>
</feature>
<dbReference type="SUPFAM" id="SSF81891">
    <property type="entry name" value="Poly A polymerase C-terminal region-like"/>
    <property type="match status" value="1"/>
</dbReference>
<dbReference type="Gene3D" id="1.10.3090.10">
    <property type="entry name" value="cca-adding enzyme, domain 2"/>
    <property type="match status" value="1"/>
</dbReference>
<evidence type="ECO:0000256" key="6">
    <source>
        <dbReference type="ARBA" id="ARBA00022741"/>
    </source>
</evidence>
<feature type="binding site" evidence="12">
    <location>
        <position position="91"/>
    </location>
    <ligand>
        <name>CTP</name>
        <dbReference type="ChEBI" id="CHEBI:37563"/>
    </ligand>
</feature>
<dbReference type="Pfam" id="PF12627">
    <property type="entry name" value="PolyA_pol_RNAbd"/>
    <property type="match status" value="1"/>
</dbReference>
<evidence type="ECO:0000313" key="15">
    <source>
        <dbReference type="Proteomes" id="UP000255297"/>
    </source>
</evidence>
<comment type="similarity">
    <text evidence="12">Belongs to the tRNA nucleotidyltransferase/poly(A) polymerase family. Bacterial CCA-adding enzyme type 1 subfamily.</text>
</comment>
<evidence type="ECO:0000256" key="7">
    <source>
        <dbReference type="ARBA" id="ARBA00022800"/>
    </source>
</evidence>
<keyword evidence="1 12" id="KW-0533">Nickel</keyword>
<evidence type="ECO:0000256" key="12">
    <source>
        <dbReference type="HAMAP-Rule" id="MF_01261"/>
    </source>
</evidence>
<feature type="binding site" evidence="12">
    <location>
        <position position="21"/>
    </location>
    <ligand>
        <name>Mg(2+)</name>
        <dbReference type="ChEBI" id="CHEBI:18420"/>
    </ligand>
</feature>
<evidence type="ECO:0000256" key="4">
    <source>
        <dbReference type="ARBA" id="ARBA00022695"/>
    </source>
</evidence>
<feature type="binding site" evidence="12">
    <location>
        <position position="11"/>
    </location>
    <ligand>
        <name>ATP</name>
        <dbReference type="ChEBI" id="CHEBI:30616"/>
    </ligand>
</feature>